<proteinExistence type="predicted"/>
<geneLocation type="plasmid" evidence="2">
    <name>unnamed2</name>
</geneLocation>
<keyword evidence="2" id="KW-0614">Plasmid</keyword>
<dbReference type="RefSeq" id="WP_031414729.1">
    <property type="nucleotide sequence ID" value="NZ_CP011076.1"/>
</dbReference>
<dbReference type="PANTHER" id="PTHR43792:SF9">
    <property type="entry name" value="RIBOSOMAL-PROTEIN-ALANINE ACETYLTRANSFERASE"/>
    <property type="match status" value="1"/>
</dbReference>
<dbReference type="InterPro" id="IPR000182">
    <property type="entry name" value="GNAT_dom"/>
</dbReference>
<evidence type="ECO:0000313" key="2">
    <source>
        <dbReference type="EMBL" id="AKF95639.1"/>
    </source>
</evidence>
<dbReference type="EMBL" id="CP011076">
    <property type="protein sequence ID" value="AKF95639.1"/>
    <property type="molecule type" value="Genomic_DNA"/>
</dbReference>
<dbReference type="Pfam" id="PF13302">
    <property type="entry name" value="Acetyltransf_3"/>
    <property type="match status" value="1"/>
</dbReference>
<dbReference type="InterPro" id="IPR051531">
    <property type="entry name" value="N-acetyltransferase"/>
</dbReference>
<dbReference type="GO" id="GO:0008999">
    <property type="term" value="F:protein-N-terminal-alanine acetyltransferase activity"/>
    <property type="evidence" value="ECO:0007669"/>
    <property type="project" value="TreeGrafter"/>
</dbReference>
<accession>A0A0F7C179</accession>
<evidence type="ECO:0000259" key="1">
    <source>
        <dbReference type="PROSITE" id="PS51186"/>
    </source>
</evidence>
<dbReference type="SUPFAM" id="SSF55729">
    <property type="entry name" value="Acyl-CoA N-acyltransferases (Nat)"/>
    <property type="match status" value="1"/>
</dbReference>
<keyword evidence="2" id="KW-0808">Transferase</keyword>
<feature type="domain" description="N-acetyltransferase" evidence="1">
    <location>
        <begin position="15"/>
        <end position="180"/>
    </location>
</feature>
<dbReference type="GO" id="GO:0005737">
    <property type="term" value="C:cytoplasm"/>
    <property type="evidence" value="ECO:0007669"/>
    <property type="project" value="TreeGrafter"/>
</dbReference>
<dbReference type="PROSITE" id="PS51186">
    <property type="entry name" value="GNAT"/>
    <property type="match status" value="1"/>
</dbReference>
<reference evidence="2" key="1">
    <citation type="submission" date="2015-03" db="EMBL/GenBank/DDBJ databases">
        <title>MIGS Cultured Bacterial/Archaeal sample from Brevibacillus laterosporus.</title>
        <authorList>
            <person name="Zeng D."/>
            <person name="Zhu L."/>
            <person name="Dong G."/>
            <person name="Ye W."/>
            <person name="Ren D."/>
            <person name="Wu L."/>
            <person name="Xu J."/>
            <person name="Li G."/>
            <person name="Guo L."/>
        </authorList>
    </citation>
    <scope>NUCLEOTIDE SEQUENCE</scope>
    <source>
        <strain evidence="2">B9</strain>
        <plasmid evidence="2">unnamed2</plasmid>
    </source>
</reference>
<dbReference type="InterPro" id="IPR016181">
    <property type="entry name" value="Acyl_CoA_acyltransferase"/>
</dbReference>
<organism evidence="2">
    <name type="scientific">Brevibacillus laterosporus</name>
    <name type="common">Bacillus laterosporus</name>
    <dbReference type="NCBI Taxonomy" id="1465"/>
    <lineage>
        <taxon>Bacteria</taxon>
        <taxon>Bacillati</taxon>
        <taxon>Bacillota</taxon>
        <taxon>Bacilli</taxon>
        <taxon>Bacillales</taxon>
        <taxon>Paenibacillaceae</taxon>
        <taxon>Brevibacillus</taxon>
    </lineage>
</organism>
<dbReference type="Gene3D" id="3.40.630.30">
    <property type="match status" value="1"/>
</dbReference>
<name>A0A0F7C179_BRELA</name>
<dbReference type="AlphaFoldDB" id="A0A0F7C179"/>
<protein>
    <submittedName>
        <fullName evidence="2">Acetyltransferase</fullName>
    </submittedName>
</protein>
<sequence>MNPEQIFPKLETERLILRQLQPSDAPAIFHYFSKDEVMKYYDLETFSELEQAENLISLFNERYSAKQGIRWGITQKADDVVIGTCGYHNVLTEHSKAEIGYELSPAFWQQGIMTEAVQAIIAFGFSQWNLNRIEAFINPENEGSRKLLTKIGLREEGFLKEYFFEKGCFVDAVIFAILRREFNNKR</sequence>
<gene>
    <name evidence="2" type="ORF">EX87_18515</name>
</gene>
<dbReference type="PANTHER" id="PTHR43792">
    <property type="entry name" value="GNAT FAMILY, PUTATIVE (AFU_ORTHOLOGUE AFUA_3G00765)-RELATED-RELATED"/>
    <property type="match status" value="1"/>
</dbReference>